<dbReference type="InterPro" id="IPR013083">
    <property type="entry name" value="Znf_RING/FYVE/PHD"/>
</dbReference>
<dbReference type="SMART" id="SM00184">
    <property type="entry name" value="RING"/>
    <property type="match status" value="1"/>
</dbReference>
<sequence length="267" mass="29326">MSISLEGEHKCIERSTECDCPICGEYMFTSTQTVVFMTCGHSIHQRCYYDHMKTSYRCPTCARTIINMESQFRALDLEIETQPLPEPYKNWRCLIGCNDCSAKSNVLFHFLGLKCENCKSYNTNQIRILRPEDGQDGGGGNMSPSAIPRIPERTTSSNSLLGGQANSPPRLAPAEGEAALANANRAIAAAGEAIMELDGVEDLIIDDGWETEDSADYTDIDDDDDLSGFGGDGVEAVEEDSEEEDGDGDDDDDDDDDDDLIQLIGHR</sequence>
<reference evidence="5 6" key="1">
    <citation type="submission" date="2017-04" db="EMBL/GenBank/DDBJ databases">
        <title>Draft genome sequence of Tuber borchii Vittad., a whitish edible truffle.</title>
        <authorList>
            <consortium name="DOE Joint Genome Institute"/>
            <person name="Murat C."/>
            <person name="Kuo A."/>
            <person name="Barry K.W."/>
            <person name="Clum A."/>
            <person name="Dockter R.B."/>
            <person name="Fauchery L."/>
            <person name="Iotti M."/>
            <person name="Kohler A."/>
            <person name="Labutti K."/>
            <person name="Lindquist E.A."/>
            <person name="Lipzen A."/>
            <person name="Ohm R.A."/>
            <person name="Wang M."/>
            <person name="Grigoriev I.V."/>
            <person name="Zambonelli A."/>
            <person name="Martin F.M."/>
        </authorList>
    </citation>
    <scope>NUCLEOTIDE SEQUENCE [LARGE SCALE GENOMIC DNA]</scope>
    <source>
        <strain evidence="5 6">Tbo3840</strain>
    </source>
</reference>
<dbReference type="STRING" id="42251.A0A2T6ZW56"/>
<dbReference type="PROSITE" id="PS51270">
    <property type="entry name" value="ZF_CTCHY"/>
    <property type="match status" value="1"/>
</dbReference>
<feature type="compositionally biased region" description="Polar residues" evidence="2">
    <location>
        <begin position="153"/>
        <end position="167"/>
    </location>
</feature>
<dbReference type="Pfam" id="PF14599">
    <property type="entry name" value="zinc_ribbon_6"/>
    <property type="match status" value="1"/>
</dbReference>
<name>A0A2T6ZW56_TUBBO</name>
<feature type="domain" description="CTCHY-type" evidence="4">
    <location>
        <begin position="1"/>
        <end position="19"/>
    </location>
</feature>
<comment type="caution">
    <text evidence="5">The sequence shown here is derived from an EMBL/GenBank/DDBJ whole genome shotgun (WGS) entry which is preliminary data.</text>
</comment>
<dbReference type="GO" id="GO:0005634">
    <property type="term" value="C:nucleus"/>
    <property type="evidence" value="ECO:0007669"/>
    <property type="project" value="TreeGrafter"/>
</dbReference>
<dbReference type="PROSITE" id="PS50089">
    <property type="entry name" value="ZF_RING_2"/>
    <property type="match status" value="1"/>
</dbReference>
<keyword evidence="6" id="KW-1185">Reference proteome</keyword>
<dbReference type="OrthoDB" id="411372at2759"/>
<gene>
    <name evidence="5" type="ORF">B9Z19DRAFT_793186</name>
</gene>
<dbReference type="GO" id="GO:0016567">
    <property type="term" value="P:protein ubiquitination"/>
    <property type="evidence" value="ECO:0007669"/>
    <property type="project" value="TreeGrafter"/>
</dbReference>
<dbReference type="PANTHER" id="PTHR21319:SF0">
    <property type="entry name" value="AND RING FINGER DOMAIN PROTEIN, PUTATIVE (AFU_ORTHOLOGUE AFUA_1G08900)-RELATED"/>
    <property type="match status" value="1"/>
</dbReference>
<evidence type="ECO:0000256" key="2">
    <source>
        <dbReference type="SAM" id="MobiDB-lite"/>
    </source>
</evidence>
<dbReference type="AlphaFoldDB" id="A0A2T6ZW56"/>
<feature type="region of interest" description="Disordered" evidence="2">
    <location>
        <begin position="213"/>
        <end position="267"/>
    </location>
</feature>
<dbReference type="InterPro" id="IPR039512">
    <property type="entry name" value="RCHY1_zinc-ribbon"/>
</dbReference>
<dbReference type="InterPro" id="IPR017921">
    <property type="entry name" value="Znf_CTCHY"/>
</dbReference>
<organism evidence="5 6">
    <name type="scientific">Tuber borchii</name>
    <name type="common">White truffle</name>
    <dbReference type="NCBI Taxonomy" id="42251"/>
    <lineage>
        <taxon>Eukaryota</taxon>
        <taxon>Fungi</taxon>
        <taxon>Dikarya</taxon>
        <taxon>Ascomycota</taxon>
        <taxon>Pezizomycotina</taxon>
        <taxon>Pezizomycetes</taxon>
        <taxon>Pezizales</taxon>
        <taxon>Tuberaceae</taxon>
        <taxon>Tuber</taxon>
    </lineage>
</organism>
<dbReference type="PANTHER" id="PTHR21319">
    <property type="entry name" value="RING FINGER AND CHY ZINC FINGER DOMAIN-CONTAINING PROTEIN 1"/>
    <property type="match status" value="1"/>
</dbReference>
<accession>A0A2T6ZW56</accession>
<dbReference type="EMBL" id="NESQ01000083">
    <property type="protein sequence ID" value="PUU79719.1"/>
    <property type="molecule type" value="Genomic_DNA"/>
</dbReference>
<proteinExistence type="predicted"/>
<keyword evidence="1" id="KW-0479">Metal-binding</keyword>
<evidence type="ECO:0000313" key="6">
    <source>
        <dbReference type="Proteomes" id="UP000244722"/>
    </source>
</evidence>
<dbReference type="Gene3D" id="3.30.40.10">
    <property type="entry name" value="Zinc/RING finger domain, C3HC4 (zinc finger)"/>
    <property type="match status" value="1"/>
</dbReference>
<feature type="compositionally biased region" description="Acidic residues" evidence="2">
    <location>
        <begin position="213"/>
        <end position="226"/>
    </location>
</feature>
<dbReference type="GO" id="GO:0008270">
    <property type="term" value="F:zinc ion binding"/>
    <property type="evidence" value="ECO:0007669"/>
    <property type="project" value="UniProtKB-KW"/>
</dbReference>
<feature type="region of interest" description="Disordered" evidence="2">
    <location>
        <begin position="129"/>
        <end position="173"/>
    </location>
</feature>
<evidence type="ECO:0000259" key="3">
    <source>
        <dbReference type="PROSITE" id="PS50089"/>
    </source>
</evidence>
<dbReference type="Proteomes" id="UP000244722">
    <property type="component" value="Unassembled WGS sequence"/>
</dbReference>
<dbReference type="Pfam" id="PF13639">
    <property type="entry name" value="zf-RING_2"/>
    <property type="match status" value="1"/>
</dbReference>
<dbReference type="CDD" id="cd16464">
    <property type="entry name" value="RING-H2_Pirh2-like"/>
    <property type="match status" value="1"/>
</dbReference>
<evidence type="ECO:0000256" key="1">
    <source>
        <dbReference type="PROSITE-ProRule" id="PRU00175"/>
    </source>
</evidence>
<dbReference type="SUPFAM" id="SSF57850">
    <property type="entry name" value="RING/U-box"/>
    <property type="match status" value="1"/>
</dbReference>
<keyword evidence="1" id="KW-0863">Zinc-finger</keyword>
<feature type="compositionally biased region" description="Acidic residues" evidence="2">
    <location>
        <begin position="235"/>
        <end position="260"/>
    </location>
</feature>
<dbReference type="Gene3D" id="2.20.28.10">
    <property type="match status" value="1"/>
</dbReference>
<feature type="domain" description="RING-type" evidence="3">
    <location>
        <begin position="20"/>
        <end position="61"/>
    </location>
</feature>
<evidence type="ECO:0000259" key="4">
    <source>
        <dbReference type="PROSITE" id="PS51270"/>
    </source>
</evidence>
<dbReference type="GO" id="GO:0061630">
    <property type="term" value="F:ubiquitin protein ligase activity"/>
    <property type="evidence" value="ECO:0007669"/>
    <property type="project" value="TreeGrafter"/>
</dbReference>
<evidence type="ECO:0000313" key="5">
    <source>
        <dbReference type="EMBL" id="PUU79719.1"/>
    </source>
</evidence>
<dbReference type="GO" id="GO:0006511">
    <property type="term" value="P:ubiquitin-dependent protein catabolic process"/>
    <property type="evidence" value="ECO:0007669"/>
    <property type="project" value="TreeGrafter"/>
</dbReference>
<dbReference type="InterPro" id="IPR001841">
    <property type="entry name" value="Znf_RING"/>
</dbReference>
<protein>
    <submittedName>
        <fullName evidence="5">Zinc-ribbon-domain-containing protein</fullName>
    </submittedName>
</protein>
<keyword evidence="1" id="KW-0862">Zinc</keyword>